<reference evidence="1" key="1">
    <citation type="submission" date="2023-03" db="EMBL/GenBank/DDBJ databases">
        <title>Massive genome expansion in bonnet fungi (Mycena s.s.) driven by repeated elements and novel gene families across ecological guilds.</title>
        <authorList>
            <consortium name="Lawrence Berkeley National Laboratory"/>
            <person name="Harder C.B."/>
            <person name="Miyauchi S."/>
            <person name="Viragh M."/>
            <person name="Kuo A."/>
            <person name="Thoen E."/>
            <person name="Andreopoulos B."/>
            <person name="Lu D."/>
            <person name="Skrede I."/>
            <person name="Drula E."/>
            <person name="Henrissat B."/>
            <person name="Morin E."/>
            <person name="Kohler A."/>
            <person name="Barry K."/>
            <person name="LaButti K."/>
            <person name="Morin E."/>
            <person name="Salamov A."/>
            <person name="Lipzen A."/>
            <person name="Mereny Z."/>
            <person name="Hegedus B."/>
            <person name="Baldrian P."/>
            <person name="Stursova M."/>
            <person name="Weitz H."/>
            <person name="Taylor A."/>
            <person name="Grigoriev I.V."/>
            <person name="Nagy L.G."/>
            <person name="Martin F."/>
            <person name="Kauserud H."/>
        </authorList>
    </citation>
    <scope>NUCLEOTIDE SEQUENCE</scope>
    <source>
        <strain evidence="1">CBHHK200</strain>
    </source>
</reference>
<sequence>DHPPVPFREVNLPQKLRFRYHTNGKLHLGNYRSVTATRIMKASPACIREMKKTADALQLAGHRRIQL</sequence>
<accession>A0AAD6TG15</accession>
<dbReference type="EMBL" id="JARJCM010000004">
    <property type="protein sequence ID" value="KAJ7045886.1"/>
    <property type="molecule type" value="Genomic_DNA"/>
</dbReference>
<proteinExistence type="predicted"/>
<dbReference type="AlphaFoldDB" id="A0AAD6TG15"/>
<feature type="non-terminal residue" evidence="1">
    <location>
        <position position="1"/>
    </location>
</feature>
<dbReference type="Proteomes" id="UP001218188">
    <property type="component" value="Unassembled WGS sequence"/>
</dbReference>
<gene>
    <name evidence="1" type="ORF">C8F04DRAFT_918571</name>
</gene>
<organism evidence="1 2">
    <name type="scientific">Mycena alexandri</name>
    <dbReference type="NCBI Taxonomy" id="1745969"/>
    <lineage>
        <taxon>Eukaryota</taxon>
        <taxon>Fungi</taxon>
        <taxon>Dikarya</taxon>
        <taxon>Basidiomycota</taxon>
        <taxon>Agaricomycotina</taxon>
        <taxon>Agaricomycetes</taxon>
        <taxon>Agaricomycetidae</taxon>
        <taxon>Agaricales</taxon>
        <taxon>Marasmiineae</taxon>
        <taxon>Mycenaceae</taxon>
        <taxon>Mycena</taxon>
    </lineage>
</organism>
<comment type="caution">
    <text evidence="1">The sequence shown here is derived from an EMBL/GenBank/DDBJ whole genome shotgun (WGS) entry which is preliminary data.</text>
</comment>
<evidence type="ECO:0000313" key="2">
    <source>
        <dbReference type="Proteomes" id="UP001218188"/>
    </source>
</evidence>
<evidence type="ECO:0000313" key="1">
    <source>
        <dbReference type="EMBL" id="KAJ7045886.1"/>
    </source>
</evidence>
<keyword evidence="2" id="KW-1185">Reference proteome</keyword>
<feature type="non-terminal residue" evidence="1">
    <location>
        <position position="67"/>
    </location>
</feature>
<protein>
    <submittedName>
        <fullName evidence="1">Uncharacterized protein</fullName>
    </submittedName>
</protein>
<name>A0AAD6TG15_9AGAR</name>